<evidence type="ECO:0000313" key="3">
    <source>
        <dbReference type="Proteomes" id="UP001366060"/>
    </source>
</evidence>
<evidence type="ECO:0000313" key="2">
    <source>
        <dbReference type="EMBL" id="MEL0661052.1"/>
    </source>
</evidence>
<comment type="caution">
    <text evidence="2">The sequence shown here is derived from an EMBL/GenBank/DDBJ whole genome shotgun (WGS) entry which is preliminary data.</text>
</comment>
<feature type="transmembrane region" description="Helical" evidence="1">
    <location>
        <begin position="31"/>
        <end position="50"/>
    </location>
</feature>
<proteinExistence type="predicted"/>
<reference evidence="2 3" key="1">
    <citation type="submission" date="2024-02" db="EMBL/GenBank/DDBJ databases">
        <title>Bacteria isolated from the canopy kelp, Nereocystis luetkeana.</title>
        <authorList>
            <person name="Pfister C.A."/>
            <person name="Younker I.T."/>
            <person name="Light S.H."/>
        </authorList>
    </citation>
    <scope>NUCLEOTIDE SEQUENCE [LARGE SCALE GENOMIC DNA]</scope>
    <source>
        <strain evidence="2 3">TI.2.07</strain>
    </source>
</reference>
<feature type="non-terminal residue" evidence="2">
    <location>
        <position position="79"/>
    </location>
</feature>
<feature type="non-terminal residue" evidence="2">
    <location>
        <position position="1"/>
    </location>
</feature>
<name>A0ABU9HGL6_9GAMM</name>
<protein>
    <submittedName>
        <fullName evidence="2">Virulence factor BrkB family protein</fullName>
    </submittedName>
</protein>
<keyword evidence="3" id="KW-1185">Reference proteome</keyword>
<keyword evidence="1" id="KW-1133">Transmembrane helix</keyword>
<keyword evidence="1" id="KW-0472">Membrane</keyword>
<evidence type="ECO:0000256" key="1">
    <source>
        <dbReference type="SAM" id="Phobius"/>
    </source>
</evidence>
<dbReference type="Proteomes" id="UP001366060">
    <property type="component" value="Unassembled WGS sequence"/>
</dbReference>
<dbReference type="EMBL" id="JBAKBA010000181">
    <property type="protein sequence ID" value="MEL0661052.1"/>
    <property type="molecule type" value="Genomic_DNA"/>
</dbReference>
<sequence>NENLIYNNFVPTSGDAVKEHMTRFIEKTKKMSMMGIASFVVIALLLISSIDQTINSICRCNNKRSRIQAFTIYWTILSL</sequence>
<gene>
    <name evidence="2" type="ORF">V6255_18230</name>
</gene>
<accession>A0ABU9HGL6</accession>
<organism evidence="2 3">
    <name type="scientific">Psychromonas arctica</name>
    <dbReference type="NCBI Taxonomy" id="168275"/>
    <lineage>
        <taxon>Bacteria</taxon>
        <taxon>Pseudomonadati</taxon>
        <taxon>Pseudomonadota</taxon>
        <taxon>Gammaproteobacteria</taxon>
        <taxon>Alteromonadales</taxon>
        <taxon>Psychromonadaceae</taxon>
        <taxon>Psychromonas</taxon>
    </lineage>
</organism>
<keyword evidence="1" id="KW-0812">Transmembrane</keyword>